<dbReference type="EMBL" id="FPIY01000002">
    <property type="protein sequence ID" value="SFW42065.1"/>
    <property type="molecule type" value="Genomic_DNA"/>
</dbReference>
<dbReference type="STRING" id="76595.SAMN05660313_01582"/>
<dbReference type="InterPro" id="IPR050715">
    <property type="entry name" value="LRR-SigEffector_domain"/>
</dbReference>
<proteinExistence type="predicted"/>
<evidence type="ECO:0000313" key="2">
    <source>
        <dbReference type="Proteomes" id="UP000183257"/>
    </source>
</evidence>
<reference evidence="2" key="1">
    <citation type="submission" date="2016-11" db="EMBL/GenBank/DDBJ databases">
        <authorList>
            <person name="Varghese N."/>
            <person name="Submissions S."/>
        </authorList>
    </citation>
    <scope>NUCLEOTIDE SEQUENCE [LARGE SCALE GENOMIC DNA]</scope>
    <source>
        <strain evidence="2">DSM 24786</strain>
    </source>
</reference>
<dbReference type="OrthoDB" id="1168089at2"/>
<dbReference type="PANTHER" id="PTHR45752:SF187">
    <property type="entry name" value="LEUCINE-RICH REPEAT AND IQ DOMAIN-CONTAINING PROTEIN 4"/>
    <property type="match status" value="1"/>
</dbReference>
<sequence length="841" mass="96869">MTKPTEVPEFTYYKMDEYYEDIKKCKNFPEDFYYEIFTIAKATSDKKNRAECANIIKKQAPEALQLAFKSRKKITQKGRNAARMISFLEYGLLSKDLDLLKLYDLMTRKNRKLGFFRFSVDFLDRLLEHPHILRRFNGVKSLEIHLKGQGNKYDSILNEISKLTSLEEIDLEGEFEQLPEDFGNLSKLKELKLVAPCLKRFPSTMSQLTSLKKIRIEGDYWIGKIIPNMNLTDFNWLTKLTKLKVFKLRYVGVQDLSQVVFPASLKRIELFYLNELTTLPKDVSHLKQLKKFQILSKSIASLPSGFEDLPKLELFELNAPKIDSISSTLFFGDASRCFGDTPRPKLETKITYSETNISTMTEVSLREYIEIDSPKLLHFVLDNASFFPNLKTITVDCEAPETPHKTSLAAFNNLTTLNYKLEHKLDWLLEGIEQCTNLKNVELYRFQESGTRDIKLAVRIFPNVFSKIAQLENLTIKNASALVVDTDHLPKHITNLTISEIKGIKAGTEPFDVFNVEIKATPILNLQEFYAVISAAKFNLGHRNNDVNNVLDFENFRHPEKIESFDFTSDVSQLDSLLKNFINLKELTITFKKNKPEHNNALTAFKHTNLKVLRIDDYNGTTEALERLLTHTPNLEFLGIFEAKGFDAFPAVSLPQLKKLRMQSVALKTIDNLKVETIEAIKLIHCDHISDESIEVISRWNSLKHLWFEGLDENGGTYPESISELNLETLFIRAHHKEEKIPTWIANLKNLRVLGINNFKQVVLPVELATLTQLEVLSISGCEFSEQVSEDFRTLNLQKLVYWTSKFNGSNMKSELYEPLENKLVSQRNFDNEDSEAPFRV</sequence>
<gene>
    <name evidence="1" type="ORF">SAMN05660313_01582</name>
</gene>
<dbReference type="RefSeq" id="WP_072303243.1">
    <property type="nucleotide sequence ID" value="NZ_FPIY01000002.1"/>
</dbReference>
<protein>
    <recommendedName>
        <fullName evidence="3">Leucine-rich repeat (LRR) protein</fullName>
    </recommendedName>
</protein>
<dbReference type="SUPFAM" id="SSF52058">
    <property type="entry name" value="L domain-like"/>
    <property type="match status" value="1"/>
</dbReference>
<dbReference type="Gene3D" id="3.80.10.10">
    <property type="entry name" value="Ribonuclease Inhibitor"/>
    <property type="match status" value="3"/>
</dbReference>
<organism evidence="1 2">
    <name type="scientific">Cellulophaga fucicola</name>
    <dbReference type="NCBI Taxonomy" id="76595"/>
    <lineage>
        <taxon>Bacteria</taxon>
        <taxon>Pseudomonadati</taxon>
        <taxon>Bacteroidota</taxon>
        <taxon>Flavobacteriia</taxon>
        <taxon>Flavobacteriales</taxon>
        <taxon>Flavobacteriaceae</taxon>
        <taxon>Cellulophaga</taxon>
    </lineage>
</organism>
<dbReference type="InterPro" id="IPR032675">
    <property type="entry name" value="LRR_dom_sf"/>
</dbReference>
<dbReference type="PANTHER" id="PTHR45752">
    <property type="entry name" value="LEUCINE-RICH REPEAT-CONTAINING"/>
    <property type="match status" value="1"/>
</dbReference>
<dbReference type="Proteomes" id="UP000183257">
    <property type="component" value="Unassembled WGS sequence"/>
</dbReference>
<keyword evidence="2" id="KW-1185">Reference proteome</keyword>
<name>A0A1K1P3H9_9FLAO</name>
<evidence type="ECO:0000313" key="1">
    <source>
        <dbReference type="EMBL" id="SFW42065.1"/>
    </source>
</evidence>
<dbReference type="SUPFAM" id="SSF52047">
    <property type="entry name" value="RNI-like"/>
    <property type="match status" value="1"/>
</dbReference>
<evidence type="ECO:0008006" key="3">
    <source>
        <dbReference type="Google" id="ProtNLM"/>
    </source>
</evidence>
<accession>A0A1K1P3H9</accession>
<dbReference type="AlphaFoldDB" id="A0A1K1P3H9"/>